<evidence type="ECO:0000256" key="1">
    <source>
        <dbReference type="ARBA" id="ARBA00006594"/>
    </source>
</evidence>
<sequence length="391" mass="45177">MGYSNQFFSAIGINTKKDLAFFSKKSFIPIERLKYYNDFNLVPSGQDLTKIVSILNITNIELKIRMGRLDAEIAHLLQNNIDQLSDILDKSKTPLQKESRKLQAKFKTRLGKLYQADCLDFLQTIESDSIDLVFADPPFNLNKLYPSKIDDQIKAEKYIQWSEQWLYECIRVLAPGGALFIWNLPKWNTILSNYIGNYLNFRNWIGVDIKYSLPIQGRLYPSHYSLLYFVKGDKPKVFHPDRLPMQTCPKCVSELKNYGGYKNKMNPNGISLTDVWLDIPPVRHAKHKRRIGSNELSLKLLDRIIEMASDEGDLILDPFGGSGTTYMAAELKKRRWIGCEVGPVGDIIDRFSLKDEERELLKRYRGGINSLFPIDVRKKRETFGLWTCETL</sequence>
<proteinExistence type="inferred from homology"/>
<dbReference type="Pfam" id="PF01555">
    <property type="entry name" value="N6_N4_Mtase"/>
    <property type="match status" value="1"/>
</dbReference>
<protein>
    <recommendedName>
        <fullName evidence="2">site-specific DNA-methyltransferase (adenine-specific)</fullName>
        <ecNumber evidence="2">2.1.1.72</ecNumber>
    </recommendedName>
</protein>
<evidence type="ECO:0000313" key="9">
    <source>
        <dbReference type="Proteomes" id="UP001595840"/>
    </source>
</evidence>
<organism evidence="8 9">
    <name type="scientific">Simiduia curdlanivorans</name>
    <dbReference type="NCBI Taxonomy" id="1492769"/>
    <lineage>
        <taxon>Bacteria</taxon>
        <taxon>Pseudomonadati</taxon>
        <taxon>Pseudomonadota</taxon>
        <taxon>Gammaproteobacteria</taxon>
        <taxon>Cellvibrionales</taxon>
        <taxon>Cellvibrionaceae</taxon>
        <taxon>Simiduia</taxon>
    </lineage>
</organism>
<dbReference type="GO" id="GO:0032259">
    <property type="term" value="P:methylation"/>
    <property type="evidence" value="ECO:0007669"/>
    <property type="project" value="UniProtKB-KW"/>
</dbReference>
<dbReference type="GO" id="GO:0008168">
    <property type="term" value="F:methyltransferase activity"/>
    <property type="evidence" value="ECO:0007669"/>
    <property type="project" value="UniProtKB-KW"/>
</dbReference>
<comment type="caution">
    <text evidence="8">The sequence shown here is derived from an EMBL/GenBank/DDBJ whole genome shotgun (WGS) entry which is preliminary data.</text>
</comment>
<dbReference type="Gene3D" id="3.40.50.150">
    <property type="entry name" value="Vaccinia Virus protein VP39"/>
    <property type="match status" value="1"/>
</dbReference>
<evidence type="ECO:0000256" key="2">
    <source>
        <dbReference type="ARBA" id="ARBA00011900"/>
    </source>
</evidence>
<dbReference type="InterPro" id="IPR002295">
    <property type="entry name" value="N4/N6-MTase_EcoPI_Mod-like"/>
</dbReference>
<evidence type="ECO:0000256" key="5">
    <source>
        <dbReference type="ARBA" id="ARBA00022691"/>
    </source>
</evidence>
<keyword evidence="3 8" id="KW-0489">Methyltransferase</keyword>
<name>A0ABV8V1C7_9GAMM</name>
<dbReference type="PRINTS" id="PR00506">
    <property type="entry name" value="D21N6MTFRASE"/>
</dbReference>
<dbReference type="InterPro" id="IPR002941">
    <property type="entry name" value="DNA_methylase_N4/N6"/>
</dbReference>
<accession>A0ABV8V1C7</accession>
<keyword evidence="4" id="KW-0808">Transferase</keyword>
<dbReference type="RefSeq" id="WP_290260136.1">
    <property type="nucleotide sequence ID" value="NZ_JAUFQG010000004.1"/>
</dbReference>
<dbReference type="PROSITE" id="PS00092">
    <property type="entry name" value="N6_MTASE"/>
    <property type="match status" value="1"/>
</dbReference>
<keyword evidence="5" id="KW-0949">S-adenosyl-L-methionine</keyword>
<reference evidence="9" key="1">
    <citation type="journal article" date="2019" name="Int. J. Syst. Evol. Microbiol.">
        <title>The Global Catalogue of Microorganisms (GCM) 10K type strain sequencing project: providing services to taxonomists for standard genome sequencing and annotation.</title>
        <authorList>
            <consortium name="The Broad Institute Genomics Platform"/>
            <consortium name="The Broad Institute Genome Sequencing Center for Infectious Disease"/>
            <person name="Wu L."/>
            <person name="Ma J."/>
        </authorList>
    </citation>
    <scope>NUCLEOTIDE SEQUENCE [LARGE SCALE GENOMIC DNA]</scope>
    <source>
        <strain evidence="9">CECT 8570</strain>
    </source>
</reference>
<feature type="domain" description="DNA methylase N-4/N-6" evidence="7">
    <location>
        <begin position="130"/>
        <end position="341"/>
    </location>
</feature>
<comment type="similarity">
    <text evidence="1">Belongs to the N(4)/N(6)-methyltransferase family.</text>
</comment>
<evidence type="ECO:0000256" key="6">
    <source>
        <dbReference type="ARBA" id="ARBA00047942"/>
    </source>
</evidence>
<keyword evidence="9" id="KW-1185">Reference proteome</keyword>
<evidence type="ECO:0000256" key="3">
    <source>
        <dbReference type="ARBA" id="ARBA00022603"/>
    </source>
</evidence>
<dbReference type="SUPFAM" id="SSF53335">
    <property type="entry name" value="S-adenosyl-L-methionine-dependent methyltransferases"/>
    <property type="match status" value="1"/>
</dbReference>
<evidence type="ECO:0000256" key="4">
    <source>
        <dbReference type="ARBA" id="ARBA00022679"/>
    </source>
</evidence>
<gene>
    <name evidence="8" type="ORF">ACFOX3_02720</name>
</gene>
<dbReference type="Proteomes" id="UP001595840">
    <property type="component" value="Unassembled WGS sequence"/>
</dbReference>
<evidence type="ECO:0000259" key="7">
    <source>
        <dbReference type="Pfam" id="PF01555"/>
    </source>
</evidence>
<dbReference type="InterPro" id="IPR002052">
    <property type="entry name" value="DNA_methylase_N6_adenine_CS"/>
</dbReference>
<dbReference type="EMBL" id="JBHSCX010000003">
    <property type="protein sequence ID" value="MFC4361196.1"/>
    <property type="molecule type" value="Genomic_DNA"/>
</dbReference>
<evidence type="ECO:0000313" key="8">
    <source>
        <dbReference type="EMBL" id="MFC4361196.1"/>
    </source>
</evidence>
<comment type="catalytic activity">
    <reaction evidence="6">
        <text>a 2'-deoxyadenosine in DNA + S-adenosyl-L-methionine = an N(6)-methyl-2'-deoxyadenosine in DNA + S-adenosyl-L-homocysteine + H(+)</text>
        <dbReference type="Rhea" id="RHEA:15197"/>
        <dbReference type="Rhea" id="RHEA-COMP:12418"/>
        <dbReference type="Rhea" id="RHEA-COMP:12419"/>
        <dbReference type="ChEBI" id="CHEBI:15378"/>
        <dbReference type="ChEBI" id="CHEBI:57856"/>
        <dbReference type="ChEBI" id="CHEBI:59789"/>
        <dbReference type="ChEBI" id="CHEBI:90615"/>
        <dbReference type="ChEBI" id="CHEBI:90616"/>
        <dbReference type="EC" id="2.1.1.72"/>
    </reaction>
</comment>
<dbReference type="InterPro" id="IPR029063">
    <property type="entry name" value="SAM-dependent_MTases_sf"/>
</dbReference>
<dbReference type="EC" id="2.1.1.72" evidence="2"/>